<evidence type="ECO:0008006" key="5">
    <source>
        <dbReference type="Google" id="ProtNLM"/>
    </source>
</evidence>
<dbReference type="AlphaFoldDB" id="A0AAV2VJX8"/>
<evidence type="ECO:0000313" key="3">
    <source>
        <dbReference type="EMBL" id="CCO44856.1"/>
    </source>
</evidence>
<comment type="caution">
    <text evidence="3">The sequence shown here is derived from an EMBL/GenBank/DDBJ whole genome shotgun (WGS) entry which is preliminary data.</text>
</comment>
<feature type="transmembrane region" description="Helical" evidence="2">
    <location>
        <begin position="68"/>
        <end position="91"/>
    </location>
</feature>
<reference evidence="3 4" key="1">
    <citation type="journal article" date="2013" name="ISME J.">
        <title>Comparative genomics of pathogenic lineages of Vibrio nigripulchritudo identifies virulence-associated traits.</title>
        <authorList>
            <person name="Goudenege D."/>
            <person name="Labreuche Y."/>
            <person name="Krin E."/>
            <person name="Ansquer D."/>
            <person name="Mangenot S."/>
            <person name="Calteau A."/>
            <person name="Medigue C."/>
            <person name="Mazel D."/>
            <person name="Polz M.F."/>
            <person name="Le Roux F."/>
        </authorList>
    </citation>
    <scope>NUCLEOTIDE SEQUENCE [LARGE SCALE GENOMIC DNA]</scope>
    <source>
        <strain evidence="3 4">SOn1</strain>
    </source>
</reference>
<gene>
    <name evidence="3" type="ORF">VIBNISOn1_1280001</name>
</gene>
<keyword evidence="2" id="KW-0812">Transmembrane</keyword>
<organism evidence="3 4">
    <name type="scientific">Vibrio nigripulchritudo SOn1</name>
    <dbReference type="NCBI Taxonomy" id="1238450"/>
    <lineage>
        <taxon>Bacteria</taxon>
        <taxon>Pseudomonadati</taxon>
        <taxon>Pseudomonadota</taxon>
        <taxon>Gammaproteobacteria</taxon>
        <taxon>Vibrionales</taxon>
        <taxon>Vibrionaceae</taxon>
        <taxon>Vibrio</taxon>
    </lineage>
</organism>
<dbReference type="RefSeq" id="WP_022550984.1">
    <property type="nucleotide sequence ID" value="NZ_LK391965.1"/>
</dbReference>
<name>A0AAV2VJX8_9VIBR</name>
<keyword evidence="2" id="KW-1133">Transmembrane helix</keyword>
<feature type="compositionally biased region" description="Basic and acidic residues" evidence="1">
    <location>
        <begin position="1"/>
        <end position="40"/>
    </location>
</feature>
<dbReference type="EMBL" id="CAOF01000033">
    <property type="protein sequence ID" value="CCO44856.1"/>
    <property type="molecule type" value="Genomic_DNA"/>
</dbReference>
<protein>
    <recommendedName>
        <fullName evidence="5">Transmembrane protein</fullName>
    </recommendedName>
</protein>
<evidence type="ECO:0000256" key="2">
    <source>
        <dbReference type="SAM" id="Phobius"/>
    </source>
</evidence>
<feature type="compositionally biased region" description="Polar residues" evidence="1">
    <location>
        <begin position="44"/>
        <end position="55"/>
    </location>
</feature>
<evidence type="ECO:0000256" key="1">
    <source>
        <dbReference type="SAM" id="MobiDB-lite"/>
    </source>
</evidence>
<feature type="region of interest" description="Disordered" evidence="1">
    <location>
        <begin position="1"/>
        <end position="64"/>
    </location>
</feature>
<accession>A0AAV2VJX8</accession>
<proteinExistence type="predicted"/>
<sequence length="96" mass="10867">MAVSPKHNDIGKHYNPDQDFSNDQRHRFTEIANRAAERRAQKNAVGSNAASNKQPQPKAKTHKRKKTFFSGLVRAAIWSAVLGLTWLWVIFMTGGY</sequence>
<dbReference type="Proteomes" id="UP000018211">
    <property type="component" value="Unassembled WGS sequence"/>
</dbReference>
<evidence type="ECO:0000313" key="4">
    <source>
        <dbReference type="Proteomes" id="UP000018211"/>
    </source>
</evidence>
<keyword evidence="2" id="KW-0472">Membrane</keyword>